<comment type="similarity">
    <text evidence="1">Belongs to the peptidase C78 family.</text>
</comment>
<evidence type="ECO:0000256" key="1">
    <source>
        <dbReference type="ARBA" id="ARBA00008552"/>
    </source>
</evidence>
<dbReference type="Gene3D" id="3.90.70.130">
    <property type="match status" value="1"/>
</dbReference>
<dbReference type="InParanoid" id="A0A2K3DYR5"/>
<dbReference type="GO" id="GO:0071567">
    <property type="term" value="F:deUFMylase activity"/>
    <property type="evidence" value="ECO:0000318"/>
    <property type="project" value="GO_Central"/>
</dbReference>
<proteinExistence type="inferred from homology"/>
<dbReference type="Proteomes" id="UP000006906">
    <property type="component" value="Chromosome 3"/>
</dbReference>
<feature type="domain" description="UFSP1/2/DUB catalytic" evidence="6">
    <location>
        <begin position="395"/>
        <end position="567"/>
    </location>
</feature>
<dbReference type="Gramene" id="PNW85682">
    <property type="protein sequence ID" value="PNW85682"/>
    <property type="gene ID" value="CHLRE_03g197900v5"/>
</dbReference>
<dbReference type="Pfam" id="PF07910">
    <property type="entry name" value="Peptidase_C78"/>
    <property type="match status" value="1"/>
</dbReference>
<protein>
    <recommendedName>
        <fullName evidence="10">Ufm1-specific protease</fullName>
    </recommendedName>
</protein>
<dbReference type="InterPro" id="IPR049387">
    <property type="entry name" value="UFSP2-like_2nd"/>
</dbReference>
<dbReference type="RefSeq" id="XP_001693152.2">
    <property type="nucleotide sequence ID" value="XM_001693100.2"/>
</dbReference>
<dbReference type="ExpressionAtlas" id="A0A2K3DYR5">
    <property type="expression patterns" value="baseline and differential"/>
</dbReference>
<dbReference type="PANTHER" id="PTHR48153">
    <property type="entry name" value="UFM1-SPECIFIC PROTEASE 2"/>
    <property type="match status" value="1"/>
</dbReference>
<dbReference type="OrthoDB" id="417506at2759"/>
<evidence type="ECO:0000259" key="6">
    <source>
        <dbReference type="Pfam" id="PF07910"/>
    </source>
</evidence>
<evidence type="ECO:0000256" key="2">
    <source>
        <dbReference type="ARBA" id="ARBA00022670"/>
    </source>
</evidence>
<evidence type="ECO:0000256" key="3">
    <source>
        <dbReference type="ARBA" id="ARBA00022786"/>
    </source>
</evidence>
<dbReference type="PANTHER" id="PTHR48153:SF2">
    <property type="entry name" value="UFM1-SPECIFIC PROTEASE 2"/>
    <property type="match status" value="1"/>
</dbReference>
<evidence type="ECO:0000256" key="4">
    <source>
        <dbReference type="ARBA" id="ARBA00022801"/>
    </source>
</evidence>
<keyword evidence="4" id="KW-0378">Hydrolase</keyword>
<organism evidence="8 9">
    <name type="scientific">Chlamydomonas reinhardtii</name>
    <name type="common">Chlamydomonas smithii</name>
    <dbReference type="NCBI Taxonomy" id="3055"/>
    <lineage>
        <taxon>Eukaryota</taxon>
        <taxon>Viridiplantae</taxon>
        <taxon>Chlorophyta</taxon>
        <taxon>core chlorophytes</taxon>
        <taxon>Chlorophyceae</taxon>
        <taxon>CS clade</taxon>
        <taxon>Chlamydomonadales</taxon>
        <taxon>Chlamydomonadaceae</taxon>
        <taxon>Chlamydomonas</taxon>
    </lineage>
</organism>
<evidence type="ECO:0000313" key="9">
    <source>
        <dbReference type="Proteomes" id="UP000006906"/>
    </source>
</evidence>
<dbReference type="GeneID" id="5718791"/>
<reference evidence="8 9" key="1">
    <citation type="journal article" date="2007" name="Science">
        <title>The Chlamydomonas genome reveals the evolution of key animal and plant functions.</title>
        <authorList>
            <person name="Merchant S.S."/>
            <person name="Prochnik S.E."/>
            <person name="Vallon O."/>
            <person name="Harris E.H."/>
            <person name="Karpowicz S.J."/>
            <person name="Witman G.B."/>
            <person name="Terry A."/>
            <person name="Salamov A."/>
            <person name="Fritz-Laylin L.K."/>
            <person name="Marechal-Drouard L."/>
            <person name="Marshall W.F."/>
            <person name="Qu L.H."/>
            <person name="Nelson D.R."/>
            <person name="Sanderfoot A.A."/>
            <person name="Spalding M.H."/>
            <person name="Kapitonov V.V."/>
            <person name="Ren Q."/>
            <person name="Ferris P."/>
            <person name="Lindquist E."/>
            <person name="Shapiro H."/>
            <person name="Lucas S.M."/>
            <person name="Grimwood J."/>
            <person name="Schmutz J."/>
            <person name="Cardol P."/>
            <person name="Cerutti H."/>
            <person name="Chanfreau G."/>
            <person name="Chen C.L."/>
            <person name="Cognat V."/>
            <person name="Croft M.T."/>
            <person name="Dent R."/>
            <person name="Dutcher S."/>
            <person name="Fernandez E."/>
            <person name="Fukuzawa H."/>
            <person name="Gonzalez-Ballester D."/>
            <person name="Gonzalez-Halphen D."/>
            <person name="Hallmann A."/>
            <person name="Hanikenne M."/>
            <person name="Hippler M."/>
            <person name="Inwood W."/>
            <person name="Jabbari K."/>
            <person name="Kalanon M."/>
            <person name="Kuras R."/>
            <person name="Lefebvre P.A."/>
            <person name="Lemaire S.D."/>
            <person name="Lobanov A.V."/>
            <person name="Lohr M."/>
            <person name="Manuell A."/>
            <person name="Meier I."/>
            <person name="Mets L."/>
            <person name="Mittag M."/>
            <person name="Mittelmeier T."/>
            <person name="Moroney J.V."/>
            <person name="Moseley J."/>
            <person name="Napoli C."/>
            <person name="Nedelcu A.M."/>
            <person name="Niyogi K."/>
            <person name="Novoselov S.V."/>
            <person name="Paulsen I.T."/>
            <person name="Pazour G."/>
            <person name="Purton S."/>
            <person name="Ral J.P."/>
            <person name="Riano-Pachon D.M."/>
            <person name="Riekhof W."/>
            <person name="Rymarquis L."/>
            <person name="Schroda M."/>
            <person name="Stern D."/>
            <person name="Umen J."/>
            <person name="Willows R."/>
            <person name="Wilson N."/>
            <person name="Zimmer S.L."/>
            <person name="Allmer J."/>
            <person name="Balk J."/>
            <person name="Bisova K."/>
            <person name="Chen C.J."/>
            <person name="Elias M."/>
            <person name="Gendler K."/>
            <person name="Hauser C."/>
            <person name="Lamb M.R."/>
            <person name="Ledford H."/>
            <person name="Long J.C."/>
            <person name="Minagawa J."/>
            <person name="Page M.D."/>
            <person name="Pan J."/>
            <person name="Pootakham W."/>
            <person name="Roje S."/>
            <person name="Rose A."/>
            <person name="Stahlberg E."/>
            <person name="Terauchi A.M."/>
            <person name="Yang P."/>
            <person name="Ball S."/>
            <person name="Bowler C."/>
            <person name="Dieckmann C.L."/>
            <person name="Gladyshev V.N."/>
            <person name="Green P."/>
            <person name="Jorgensen R."/>
            <person name="Mayfield S."/>
            <person name="Mueller-Roeber B."/>
            <person name="Rajamani S."/>
            <person name="Sayre R.T."/>
            <person name="Brokstein P."/>
            <person name="Dubchak I."/>
            <person name="Goodstein D."/>
            <person name="Hornick L."/>
            <person name="Huang Y.W."/>
            <person name="Jhaveri J."/>
            <person name="Luo Y."/>
            <person name="Martinez D."/>
            <person name="Ngau W.C."/>
            <person name="Otillar B."/>
            <person name="Poliakov A."/>
            <person name="Porter A."/>
            <person name="Szajkowski L."/>
            <person name="Werner G."/>
            <person name="Zhou K."/>
            <person name="Grigoriev I.V."/>
            <person name="Rokhsar D.S."/>
            <person name="Grossman A.R."/>
        </authorList>
    </citation>
    <scope>NUCLEOTIDE SEQUENCE [LARGE SCALE GENOMIC DNA]</scope>
    <source>
        <strain evidence="9">CC-503</strain>
    </source>
</reference>
<dbReference type="KEGG" id="cre:CHLRE_03g197900v5"/>
<accession>A0A2K3DYR5</accession>
<feature type="domain" description="UFSP2 second" evidence="7">
    <location>
        <begin position="249"/>
        <end position="360"/>
    </location>
</feature>
<dbReference type="FunCoup" id="A0A2K3DYR5">
    <property type="interactions" value="1048"/>
</dbReference>
<keyword evidence="3" id="KW-0833">Ubl conjugation pathway</keyword>
<dbReference type="PaxDb" id="3055-EDP03178"/>
<dbReference type="GO" id="GO:0006508">
    <property type="term" value="P:proteolysis"/>
    <property type="evidence" value="ECO:0007669"/>
    <property type="project" value="UniProtKB-KW"/>
</dbReference>
<dbReference type="EMBL" id="CM008964">
    <property type="protein sequence ID" value="PNW85682.1"/>
    <property type="molecule type" value="Genomic_DNA"/>
</dbReference>
<dbReference type="STRING" id="3055.A0A2K3DYR5"/>
<evidence type="ECO:0000313" key="8">
    <source>
        <dbReference type="EMBL" id="PNW85682.1"/>
    </source>
</evidence>
<evidence type="ECO:0000259" key="7">
    <source>
        <dbReference type="Pfam" id="PF20908"/>
    </source>
</evidence>
<dbReference type="AlphaFoldDB" id="A0A2K3DYR5"/>
<dbReference type="InterPro" id="IPR012462">
    <property type="entry name" value="UFSP1/2_DUB_cat"/>
</dbReference>
<keyword evidence="9" id="KW-1185">Reference proteome</keyword>
<gene>
    <name evidence="8" type="ORF">CHLRE_03g197900v5</name>
</gene>
<sequence>MAHLLFYSGLSKQLTLPELSPGPVLLLGDKDAVLGSAHCDLTAAHLQEVADALPTPLAIQGAFAPSLDEAVKVSAQLQSLGFGGSGSLASTVQDGKLQVVRLTANAAAGPVLELKPLVSLDEWLQGQRVFRCELPLRLEVVDDGATPAAAALQAAVSGLVQQLETPGISYLASNRSSGAGSKQLLQPSSEGLVDLLPGSTSTGAVTGAGFINCTPVLSTAALAAPPAGPAFAYRPLGASSAGAAAAASTSAPLRLDVLVYVRRGSRVSAAVAAVTRALVGQLQAAQRVLGRQQAKVLPVRAYHFLPPGCGHHLTVLYPSLLADTELNDLKLLPLRQRLHGLLGLPTNRPLLRPANALELAGDGDGDGGTGGGSAVARLRDVHLGLAAPGIGGLMEMVQGNYEYCHYMQDRFNDSGWGCAYRSLQTIVSWFRLQKYTAKPIPTHKLIQQTLVKLGDKAPSFVGSSNWIGAIELSYVLDDYLGVQCKFLTVNRGADIPSHARELAAHFATVGSPVMIGGGVLAYTLLGVRFNESTGEAAFLILDPHYTGGEDLKKIQQGTWVGWKQPGDNAAAGGPLFVEDAFYNFLLPQRPNTV</sequence>
<name>A0A2K3DYR5_CHLRE</name>
<dbReference type="Pfam" id="PF20908">
    <property type="entry name" value="UfSP2_N"/>
    <property type="match status" value="1"/>
</dbReference>
<evidence type="ECO:0000256" key="5">
    <source>
        <dbReference type="ARBA" id="ARBA00022807"/>
    </source>
</evidence>
<keyword evidence="2" id="KW-0645">Protease</keyword>
<evidence type="ECO:0008006" key="10">
    <source>
        <dbReference type="Google" id="ProtNLM"/>
    </source>
</evidence>
<keyword evidence="5" id="KW-0788">Thiol protease</keyword>